<dbReference type="InterPro" id="IPR032710">
    <property type="entry name" value="NTF2-like_dom_sf"/>
</dbReference>
<evidence type="ECO:0000313" key="2">
    <source>
        <dbReference type="EMBL" id="MFC4822569.1"/>
    </source>
</evidence>
<dbReference type="Gene3D" id="3.10.450.50">
    <property type="match status" value="1"/>
</dbReference>
<accession>A0ABV9R0Z4</accession>
<name>A0ABV9R0Z4_9GAMM</name>
<dbReference type="RefSeq" id="WP_380022925.1">
    <property type="nucleotide sequence ID" value="NZ_JBHSHD010000019.1"/>
</dbReference>
<dbReference type="PANTHER" id="PTHR41252:SF1">
    <property type="entry name" value="BLR2505 PROTEIN"/>
    <property type="match status" value="1"/>
</dbReference>
<gene>
    <name evidence="2" type="ORF">ACFO6Q_19785</name>
</gene>
<dbReference type="SUPFAM" id="SSF54427">
    <property type="entry name" value="NTF2-like"/>
    <property type="match status" value="1"/>
</dbReference>
<dbReference type="Proteomes" id="UP001595886">
    <property type="component" value="Unassembled WGS sequence"/>
</dbReference>
<comment type="caution">
    <text evidence="2">The sequence shown here is derived from an EMBL/GenBank/DDBJ whole genome shotgun (WGS) entry which is preliminary data.</text>
</comment>
<reference evidence="3" key="1">
    <citation type="journal article" date="2019" name="Int. J. Syst. Evol. Microbiol.">
        <title>The Global Catalogue of Microorganisms (GCM) 10K type strain sequencing project: providing services to taxonomists for standard genome sequencing and annotation.</title>
        <authorList>
            <consortium name="The Broad Institute Genomics Platform"/>
            <consortium name="The Broad Institute Genome Sequencing Center for Infectious Disease"/>
            <person name="Wu L."/>
            <person name="Ma J."/>
        </authorList>
    </citation>
    <scope>NUCLEOTIDE SEQUENCE [LARGE SCALE GENOMIC DNA]</scope>
    <source>
        <strain evidence="3">CCUG 30340</strain>
    </source>
</reference>
<dbReference type="Pfam" id="PF12680">
    <property type="entry name" value="SnoaL_2"/>
    <property type="match status" value="1"/>
</dbReference>
<evidence type="ECO:0000313" key="3">
    <source>
        <dbReference type="Proteomes" id="UP001595886"/>
    </source>
</evidence>
<evidence type="ECO:0000259" key="1">
    <source>
        <dbReference type="Pfam" id="PF12680"/>
    </source>
</evidence>
<dbReference type="InterPro" id="IPR037401">
    <property type="entry name" value="SnoaL-like"/>
</dbReference>
<keyword evidence="3" id="KW-1185">Reference proteome</keyword>
<sequence>MTTNIDIVRAHYAASAQGDIEKMMACVSPQVRWTEMAGFPCAGTWVGSQAVADNVFAVLGRDWIGYRFELQSLIDGGDQIVGVGTYHGTFRATGKAMQARVAHVWKLQDGQIVAFEQFTDTLFVNRAMQDA</sequence>
<organism evidence="2 3">
    <name type="scientific">Dokdonella ginsengisoli</name>
    <dbReference type="NCBI Taxonomy" id="363846"/>
    <lineage>
        <taxon>Bacteria</taxon>
        <taxon>Pseudomonadati</taxon>
        <taxon>Pseudomonadota</taxon>
        <taxon>Gammaproteobacteria</taxon>
        <taxon>Lysobacterales</taxon>
        <taxon>Rhodanobacteraceae</taxon>
        <taxon>Dokdonella</taxon>
    </lineage>
</organism>
<dbReference type="PANTHER" id="PTHR41252">
    <property type="entry name" value="BLR2505 PROTEIN"/>
    <property type="match status" value="1"/>
</dbReference>
<proteinExistence type="predicted"/>
<protein>
    <submittedName>
        <fullName evidence="2">Nuclear transport factor 2 family protein</fullName>
    </submittedName>
</protein>
<dbReference type="EMBL" id="JBHSHD010000019">
    <property type="protein sequence ID" value="MFC4822569.1"/>
    <property type="molecule type" value="Genomic_DNA"/>
</dbReference>
<feature type="domain" description="SnoaL-like" evidence="1">
    <location>
        <begin position="8"/>
        <end position="114"/>
    </location>
</feature>